<reference evidence="3 4" key="1">
    <citation type="submission" date="2018-10" db="EMBL/GenBank/DDBJ databases">
        <title>A high-quality apple genome assembly.</title>
        <authorList>
            <person name="Hu J."/>
        </authorList>
    </citation>
    <scope>NUCLEOTIDE SEQUENCE [LARGE SCALE GENOMIC DNA]</scope>
    <source>
        <strain evidence="4">cv. HFTH1</strain>
        <tissue evidence="3">Young leaf</tissue>
    </source>
</reference>
<feature type="transmembrane region" description="Helical" evidence="1">
    <location>
        <begin position="281"/>
        <end position="307"/>
    </location>
</feature>
<comment type="caution">
    <text evidence="3">The sequence shown here is derived from an EMBL/GenBank/DDBJ whole genome shotgun (WGS) entry which is preliminary data.</text>
</comment>
<dbReference type="PANTHER" id="PTHR31414:SF15">
    <property type="entry name" value="PLASMA MEMBRANE FUSION PROTEIN"/>
    <property type="match status" value="1"/>
</dbReference>
<feature type="chain" id="PRO_5019864214" description="Transmembrane protein" evidence="2">
    <location>
        <begin position="28"/>
        <end position="624"/>
    </location>
</feature>
<keyword evidence="1" id="KW-0812">Transmembrane</keyword>
<feature type="transmembrane region" description="Helical" evidence="1">
    <location>
        <begin position="106"/>
        <end position="130"/>
    </location>
</feature>
<dbReference type="STRING" id="3750.A0A498HXN7"/>
<dbReference type="AlphaFoldDB" id="A0A498HXN7"/>
<sequence>MPRFRSNPPKSLLIFLTFGLVVAFTSASSHISHTGGGRRDGDASGSVVWETRRSLADGTAQNSSLLLAEDRTRRKDPLDSFKKYNGGWNITNKHYWASVSFTAAPFFVVAAVWFVIFGLSLFIICLRYCCCPREPYGYSRTCYALSLILLILFTLAVIVGCIVLYTGQEKFHTSTSKTLHYVMSQADTTVESLRNLSGYLGAAKRIGVDSVFLPSDVQSKIDNIITKIDSASSTLDDKSEKNSKRIQHALDSVRLALIILAAFMLFLALLGFLFSVLGMQALVYSLVIVGWVLVAGTFILCGVFLVLHNSSNFSSYVFSVVADSCVSMDEWVQNPTSHTALDDILPCVDNATAQETATRTKDVTRQLVTVVNRVINNVSNVNYPPSAGPLYFNQSGPLLPLLCNPFNSDLSDRPCAPGEVELENATQIWKRYVCEVSATGICTTVGRLTPIFYSQMEAARNVSYGLYRYGPFLVDLQNCKFVRDAFTDIHQHNCPGLRKHSGWIYIGLVMVSAAVMLSLVFWVIYARERRHRVYTKKFAPARTTGEFEDKETPLEMGGDQREHFEHGEVVVAWGKRRTRGKTLVNVSHNLGAAKRIGVDAVFLPADVRKKIDNIETKIDASSNS</sequence>
<feature type="transmembrane region" description="Helical" evidence="1">
    <location>
        <begin position="253"/>
        <end position="274"/>
    </location>
</feature>
<evidence type="ECO:0000313" key="4">
    <source>
        <dbReference type="Proteomes" id="UP000290289"/>
    </source>
</evidence>
<keyword evidence="4" id="KW-1185">Reference proteome</keyword>
<dbReference type="Proteomes" id="UP000290289">
    <property type="component" value="Chromosome 15"/>
</dbReference>
<dbReference type="EMBL" id="RDQH01000341">
    <property type="protein sequence ID" value="RXH74345.1"/>
    <property type="molecule type" value="Genomic_DNA"/>
</dbReference>
<organism evidence="3 4">
    <name type="scientific">Malus domestica</name>
    <name type="common">Apple</name>
    <name type="synonym">Pyrus malus</name>
    <dbReference type="NCBI Taxonomy" id="3750"/>
    <lineage>
        <taxon>Eukaryota</taxon>
        <taxon>Viridiplantae</taxon>
        <taxon>Streptophyta</taxon>
        <taxon>Embryophyta</taxon>
        <taxon>Tracheophyta</taxon>
        <taxon>Spermatophyta</taxon>
        <taxon>Magnoliopsida</taxon>
        <taxon>eudicotyledons</taxon>
        <taxon>Gunneridae</taxon>
        <taxon>Pentapetalae</taxon>
        <taxon>rosids</taxon>
        <taxon>fabids</taxon>
        <taxon>Rosales</taxon>
        <taxon>Rosaceae</taxon>
        <taxon>Amygdaloideae</taxon>
        <taxon>Maleae</taxon>
        <taxon>Malus</taxon>
    </lineage>
</organism>
<feature type="signal peptide" evidence="2">
    <location>
        <begin position="1"/>
        <end position="27"/>
    </location>
</feature>
<evidence type="ECO:0000256" key="2">
    <source>
        <dbReference type="SAM" id="SignalP"/>
    </source>
</evidence>
<evidence type="ECO:0000313" key="3">
    <source>
        <dbReference type="EMBL" id="RXH74345.1"/>
    </source>
</evidence>
<keyword evidence="1" id="KW-1133">Transmembrane helix</keyword>
<accession>A0A498HXN7</accession>
<evidence type="ECO:0008006" key="5">
    <source>
        <dbReference type="Google" id="ProtNLM"/>
    </source>
</evidence>
<feature type="transmembrane region" description="Helical" evidence="1">
    <location>
        <begin position="503"/>
        <end position="526"/>
    </location>
</feature>
<keyword evidence="2" id="KW-0732">Signal</keyword>
<dbReference type="PANTHER" id="PTHR31414">
    <property type="entry name" value="TRANSMEMBRANE PROTEIN DDB_G0292058"/>
    <property type="match status" value="1"/>
</dbReference>
<evidence type="ECO:0000256" key="1">
    <source>
        <dbReference type="SAM" id="Phobius"/>
    </source>
</evidence>
<gene>
    <name evidence="3" type="ORF">DVH24_029066</name>
</gene>
<feature type="transmembrane region" description="Helical" evidence="1">
    <location>
        <begin position="142"/>
        <end position="165"/>
    </location>
</feature>
<dbReference type="InterPro" id="IPR040283">
    <property type="entry name" value="DDB_G0292058-like"/>
</dbReference>
<name>A0A498HXN7_MALDO</name>
<keyword evidence="1" id="KW-0472">Membrane</keyword>
<dbReference type="GO" id="GO:0009506">
    <property type="term" value="C:plasmodesma"/>
    <property type="evidence" value="ECO:0007669"/>
    <property type="project" value="TreeGrafter"/>
</dbReference>
<protein>
    <recommendedName>
        <fullName evidence="5">Transmembrane protein</fullName>
    </recommendedName>
</protein>
<proteinExistence type="predicted"/>
<dbReference type="GO" id="GO:0005886">
    <property type="term" value="C:plasma membrane"/>
    <property type="evidence" value="ECO:0007669"/>
    <property type="project" value="TreeGrafter"/>
</dbReference>